<evidence type="ECO:0000313" key="2">
    <source>
        <dbReference type="Proteomes" id="UP001153954"/>
    </source>
</evidence>
<dbReference type="Proteomes" id="UP001153954">
    <property type="component" value="Unassembled WGS sequence"/>
</dbReference>
<comment type="caution">
    <text evidence="1">The sequence shown here is derived from an EMBL/GenBank/DDBJ whole genome shotgun (WGS) entry which is preliminary data.</text>
</comment>
<proteinExistence type="predicted"/>
<keyword evidence="2" id="KW-1185">Reference proteome</keyword>
<gene>
    <name evidence="1" type="ORF">EEDITHA_LOCUS5933</name>
</gene>
<organism evidence="1 2">
    <name type="scientific">Euphydryas editha</name>
    <name type="common">Edith's checkerspot</name>
    <dbReference type="NCBI Taxonomy" id="104508"/>
    <lineage>
        <taxon>Eukaryota</taxon>
        <taxon>Metazoa</taxon>
        <taxon>Ecdysozoa</taxon>
        <taxon>Arthropoda</taxon>
        <taxon>Hexapoda</taxon>
        <taxon>Insecta</taxon>
        <taxon>Pterygota</taxon>
        <taxon>Neoptera</taxon>
        <taxon>Endopterygota</taxon>
        <taxon>Lepidoptera</taxon>
        <taxon>Glossata</taxon>
        <taxon>Ditrysia</taxon>
        <taxon>Papilionoidea</taxon>
        <taxon>Nymphalidae</taxon>
        <taxon>Nymphalinae</taxon>
        <taxon>Euphydryas</taxon>
    </lineage>
</organism>
<sequence length="90" mass="10786">MRSKRKFTHLVVENKIRMKNPNYDPTPKTSSLIPVRWRPSRASNPIALIIDKRLTTGPMWDEDTINFWNATYSQYRRRNYGFKNDSHNVF</sequence>
<evidence type="ECO:0000313" key="1">
    <source>
        <dbReference type="EMBL" id="CAH2089926.1"/>
    </source>
</evidence>
<protein>
    <submittedName>
        <fullName evidence="1">Uncharacterized protein</fullName>
    </submittedName>
</protein>
<reference evidence="1" key="1">
    <citation type="submission" date="2022-03" db="EMBL/GenBank/DDBJ databases">
        <authorList>
            <person name="Tunstrom K."/>
        </authorList>
    </citation>
    <scope>NUCLEOTIDE SEQUENCE</scope>
</reference>
<dbReference type="EMBL" id="CAKOGL010000008">
    <property type="protein sequence ID" value="CAH2089926.1"/>
    <property type="molecule type" value="Genomic_DNA"/>
</dbReference>
<accession>A0AAU9TRZ2</accession>
<name>A0AAU9TRZ2_EUPED</name>
<dbReference type="AlphaFoldDB" id="A0AAU9TRZ2"/>